<evidence type="ECO:0000256" key="1">
    <source>
        <dbReference type="SAM" id="MobiDB-lite"/>
    </source>
</evidence>
<proteinExistence type="predicted"/>
<name>A0A6H5FUI2_9HEMI</name>
<dbReference type="Proteomes" id="UP000479000">
    <property type="component" value="Unassembled WGS sequence"/>
</dbReference>
<accession>A0A6H5FUI2</accession>
<reference evidence="2 3" key="1">
    <citation type="submission" date="2020-02" db="EMBL/GenBank/DDBJ databases">
        <authorList>
            <person name="Ferguson B K."/>
        </authorList>
    </citation>
    <scope>NUCLEOTIDE SEQUENCE [LARGE SCALE GENOMIC DNA]</scope>
</reference>
<evidence type="ECO:0000313" key="2">
    <source>
        <dbReference type="EMBL" id="CAA9993287.1"/>
    </source>
</evidence>
<feature type="region of interest" description="Disordered" evidence="1">
    <location>
        <begin position="24"/>
        <end position="76"/>
    </location>
</feature>
<feature type="compositionally biased region" description="Basic residues" evidence="1">
    <location>
        <begin position="95"/>
        <end position="112"/>
    </location>
</feature>
<organism evidence="2 3">
    <name type="scientific">Nesidiocoris tenuis</name>
    <dbReference type="NCBI Taxonomy" id="355587"/>
    <lineage>
        <taxon>Eukaryota</taxon>
        <taxon>Metazoa</taxon>
        <taxon>Ecdysozoa</taxon>
        <taxon>Arthropoda</taxon>
        <taxon>Hexapoda</taxon>
        <taxon>Insecta</taxon>
        <taxon>Pterygota</taxon>
        <taxon>Neoptera</taxon>
        <taxon>Paraneoptera</taxon>
        <taxon>Hemiptera</taxon>
        <taxon>Heteroptera</taxon>
        <taxon>Panheteroptera</taxon>
        <taxon>Cimicomorpha</taxon>
        <taxon>Miridae</taxon>
        <taxon>Dicyphina</taxon>
        <taxon>Nesidiocoris</taxon>
    </lineage>
</organism>
<evidence type="ECO:0000313" key="3">
    <source>
        <dbReference type="Proteomes" id="UP000479000"/>
    </source>
</evidence>
<feature type="compositionally biased region" description="Polar residues" evidence="1">
    <location>
        <begin position="35"/>
        <end position="61"/>
    </location>
</feature>
<dbReference type="AlphaFoldDB" id="A0A6H5FUI2"/>
<keyword evidence="3" id="KW-1185">Reference proteome</keyword>
<protein>
    <submittedName>
        <fullName evidence="2">Uncharacterized protein</fullName>
    </submittedName>
</protein>
<sequence>MENVPTISRTQIIILKKSKPLKRPELSNHIKRGTAINQSEGSSCTTSPRPHTDAEPSTNDYQRLAPRYPFRSSSRITRGNYRRDIFSIGNSICNKKKRKKKTHRRIREKRGRNMQPRSGKGEQEGSVEEVFGKTAPAKRPGVGTALQGYTALGKRESDEEHAKRIKTRGREKDRKGGGFYRPCQGRMLPQYKVMYAGCSWMSAPEQSRDTGGEGCKNHGELPAIFSSDVARIPASSSSATGSKGFPYLSVYKFCRRNIIRE</sequence>
<feature type="region of interest" description="Disordered" evidence="1">
    <location>
        <begin position="95"/>
        <end position="128"/>
    </location>
</feature>
<dbReference type="EMBL" id="CADCXU010000373">
    <property type="protein sequence ID" value="CAA9993287.1"/>
    <property type="molecule type" value="Genomic_DNA"/>
</dbReference>
<gene>
    <name evidence="2" type="ORF">NTEN_LOCUS266</name>
</gene>
<feature type="region of interest" description="Disordered" evidence="1">
    <location>
        <begin position="153"/>
        <end position="181"/>
    </location>
</feature>
<feature type="compositionally biased region" description="Basic and acidic residues" evidence="1">
    <location>
        <begin position="153"/>
        <end position="176"/>
    </location>
</feature>